<dbReference type="CDD" id="cd11643">
    <property type="entry name" value="Precorrin-6A-synthase"/>
    <property type="match status" value="1"/>
</dbReference>
<dbReference type="GO" id="GO:0032259">
    <property type="term" value="P:methylation"/>
    <property type="evidence" value="ECO:0007669"/>
    <property type="project" value="UniProtKB-KW"/>
</dbReference>
<dbReference type="InterPro" id="IPR014777">
    <property type="entry name" value="4pyrrole_Mease_sub1"/>
</dbReference>
<dbReference type="PIRSF" id="PIRSF036525">
    <property type="entry name" value="CobF"/>
    <property type="match status" value="1"/>
</dbReference>
<dbReference type="PANTHER" id="PTHR43467:SF1">
    <property type="entry name" value="PRECORRIN-6A SYNTHASE [DEACETYLATING]"/>
    <property type="match status" value="1"/>
</dbReference>
<comment type="pathway">
    <text evidence="1">Cofactor biosynthesis; adenosylcobalamin biosynthesis.</text>
</comment>
<evidence type="ECO:0000313" key="7">
    <source>
        <dbReference type="EMBL" id="AGQ57009.1"/>
    </source>
</evidence>
<dbReference type="InterPro" id="IPR012797">
    <property type="entry name" value="CobF"/>
</dbReference>
<protein>
    <submittedName>
        <fullName evidence="7">Precorrin-6A synthase</fullName>
    </submittedName>
</protein>
<evidence type="ECO:0000259" key="6">
    <source>
        <dbReference type="Pfam" id="PF00590"/>
    </source>
</evidence>
<proteinExistence type="predicted"/>
<sequence length="259" mass="28479">MRKIYVIGIGAGDPDHLTVSAVKALQRVDVFFLLDKGGERAGPVDLRHEILRRHTGGHLHRLVEIPDPERDRSTDGADYPGAVDAWRGRRAALIERAIAGELDGDGGPDGARTGAFLVWGDPSLYDSTLAVLEEVLARGRVRFEYEVIPGISSVSALAARHRVGLTRVGRPVQITTGRRLAEGWPDGVDDVVVMLDAQQAYLRHLDTDPVIHWGAYVGTEDEILVSGRLSEVAERIGELRAAARARKGWIMDTYLLRRE</sequence>
<dbReference type="SUPFAM" id="SSF53790">
    <property type="entry name" value="Tetrapyrrole methylase"/>
    <property type="match status" value="1"/>
</dbReference>
<dbReference type="GO" id="GO:0009236">
    <property type="term" value="P:cobalamin biosynthetic process"/>
    <property type="evidence" value="ECO:0007669"/>
    <property type="project" value="UniProtKB-KW"/>
</dbReference>
<dbReference type="Pfam" id="PF00590">
    <property type="entry name" value="TP_methylase"/>
    <property type="match status" value="1"/>
</dbReference>
<dbReference type="PANTHER" id="PTHR43467">
    <property type="entry name" value="COBALT-PRECORRIN-2 C(20)-METHYLTRANSFERASE"/>
    <property type="match status" value="1"/>
</dbReference>
<dbReference type="EMBL" id="KC840426">
    <property type="protein sequence ID" value="AGQ57009.1"/>
    <property type="molecule type" value="Genomic_DNA"/>
</dbReference>
<gene>
    <name evidence="7" type="primary">cobF</name>
</gene>
<dbReference type="InterPro" id="IPR035996">
    <property type="entry name" value="4pyrrol_Methylase_sf"/>
</dbReference>
<evidence type="ECO:0000256" key="3">
    <source>
        <dbReference type="ARBA" id="ARBA00022603"/>
    </source>
</evidence>
<accession>S5GA20</accession>
<keyword evidence="4" id="KW-0808">Transferase</keyword>
<evidence type="ECO:0000256" key="4">
    <source>
        <dbReference type="ARBA" id="ARBA00022679"/>
    </source>
</evidence>
<reference evidence="7" key="1">
    <citation type="submission" date="2013-03" db="EMBL/GenBank/DDBJ databases">
        <title>Aerobic biosynthesis of vitamin B12 in Streptomyces chromofuscus ATCC 49982.</title>
        <authorList>
            <person name="Zhou T."/>
            <person name="Shao L."/>
            <person name="Wang S."/>
        </authorList>
    </citation>
    <scope>NUCLEOTIDE SEQUENCE</scope>
    <source>
        <strain evidence="7">ATCC 49982</strain>
    </source>
</reference>
<dbReference type="InterPro" id="IPR000878">
    <property type="entry name" value="4pyrrol_Mease"/>
</dbReference>
<name>S5GA20_STRCW</name>
<evidence type="ECO:0000256" key="5">
    <source>
        <dbReference type="ARBA" id="ARBA00022691"/>
    </source>
</evidence>
<keyword evidence="3" id="KW-0489">Methyltransferase</keyword>
<dbReference type="AlphaFoldDB" id="S5GA20"/>
<keyword evidence="2" id="KW-0169">Cobalamin biosynthesis</keyword>
<evidence type="ECO:0000256" key="1">
    <source>
        <dbReference type="ARBA" id="ARBA00004953"/>
    </source>
</evidence>
<keyword evidence="5" id="KW-0949">S-adenosyl-L-methionine</keyword>
<dbReference type="InterPro" id="IPR014776">
    <property type="entry name" value="4pyrrole_Mease_sub2"/>
</dbReference>
<dbReference type="Gene3D" id="3.40.1010.10">
    <property type="entry name" value="Cobalt-precorrin-4 Transmethylase, Domain 1"/>
    <property type="match status" value="1"/>
</dbReference>
<evidence type="ECO:0000256" key="2">
    <source>
        <dbReference type="ARBA" id="ARBA00022573"/>
    </source>
</evidence>
<dbReference type="GO" id="GO:0043819">
    <property type="term" value="F:precorrin-6A synthase (deacetylating) activity"/>
    <property type="evidence" value="ECO:0007669"/>
    <property type="project" value="InterPro"/>
</dbReference>
<organism evidence="7">
    <name type="scientific">Streptomyces chromofuscus</name>
    <dbReference type="NCBI Taxonomy" id="42881"/>
    <lineage>
        <taxon>Bacteria</taxon>
        <taxon>Bacillati</taxon>
        <taxon>Actinomycetota</taxon>
        <taxon>Actinomycetes</taxon>
        <taxon>Kitasatosporales</taxon>
        <taxon>Streptomycetaceae</taxon>
        <taxon>Streptomyces</taxon>
    </lineage>
</organism>
<dbReference type="NCBIfam" id="TIGR02434">
    <property type="entry name" value="CobF"/>
    <property type="match status" value="1"/>
</dbReference>
<dbReference type="Gene3D" id="3.30.950.10">
    <property type="entry name" value="Methyltransferase, Cobalt-precorrin-4 Transmethylase, Domain 2"/>
    <property type="match status" value="1"/>
</dbReference>
<feature type="domain" description="Tetrapyrrole methylase" evidence="6">
    <location>
        <begin position="3"/>
        <end position="232"/>
    </location>
</feature>